<dbReference type="PROSITE" id="PS50011">
    <property type="entry name" value="PROTEIN_KINASE_DOM"/>
    <property type="match status" value="1"/>
</dbReference>
<dbReference type="InterPro" id="IPR045269">
    <property type="entry name" value="Atg1-like"/>
</dbReference>
<evidence type="ECO:0000256" key="2">
    <source>
        <dbReference type="ARBA" id="ARBA00022679"/>
    </source>
</evidence>
<dbReference type="EMBL" id="KV921980">
    <property type="protein sequence ID" value="ORE04146.1"/>
    <property type="molecule type" value="Genomic_DNA"/>
</dbReference>
<dbReference type="Proteomes" id="UP000242414">
    <property type="component" value="Unassembled WGS sequence"/>
</dbReference>
<dbReference type="Gene3D" id="1.10.510.10">
    <property type="entry name" value="Transferase(Phosphotransferase) domain 1"/>
    <property type="match status" value="1"/>
</dbReference>
<evidence type="ECO:0000256" key="4">
    <source>
        <dbReference type="ARBA" id="ARBA00022777"/>
    </source>
</evidence>
<dbReference type="InterPro" id="IPR011009">
    <property type="entry name" value="Kinase-like_dom_sf"/>
</dbReference>
<dbReference type="VEuPathDB" id="FungiDB:BCV72DRAFT_307616"/>
<dbReference type="InterPro" id="IPR017441">
    <property type="entry name" value="Protein_kinase_ATP_BS"/>
</dbReference>
<dbReference type="PANTHER" id="PTHR24348">
    <property type="entry name" value="SERINE/THREONINE-PROTEIN KINASE UNC-51-RELATED"/>
    <property type="match status" value="1"/>
</dbReference>
<dbReference type="GO" id="GO:0005829">
    <property type="term" value="C:cytosol"/>
    <property type="evidence" value="ECO:0007669"/>
    <property type="project" value="TreeGrafter"/>
</dbReference>
<dbReference type="AlphaFoldDB" id="A0A1X0QWM2"/>
<evidence type="ECO:0000256" key="6">
    <source>
        <dbReference type="PROSITE-ProRule" id="PRU10141"/>
    </source>
</evidence>
<evidence type="ECO:0000256" key="3">
    <source>
        <dbReference type="ARBA" id="ARBA00022741"/>
    </source>
</evidence>
<evidence type="ECO:0000256" key="7">
    <source>
        <dbReference type="RuleBase" id="RU000304"/>
    </source>
</evidence>
<dbReference type="PROSITE" id="PS00108">
    <property type="entry name" value="PROTEIN_KINASE_ST"/>
    <property type="match status" value="1"/>
</dbReference>
<comment type="similarity">
    <text evidence="7">Belongs to the protein kinase superfamily.</text>
</comment>
<dbReference type="OrthoDB" id="6513151at2759"/>
<gene>
    <name evidence="9" type="ORF">BCV72DRAFT_307616</name>
</gene>
<dbReference type="GO" id="GO:0034727">
    <property type="term" value="P:piecemeal microautophagy of the nucleus"/>
    <property type="evidence" value="ECO:0007669"/>
    <property type="project" value="TreeGrafter"/>
</dbReference>
<keyword evidence="3 6" id="KW-0547">Nucleotide-binding</keyword>
<keyword evidence="4 9" id="KW-0418">Kinase</keyword>
<evidence type="ECO:0000259" key="8">
    <source>
        <dbReference type="PROSITE" id="PS50011"/>
    </source>
</evidence>
<dbReference type="GO" id="GO:0005776">
    <property type="term" value="C:autophagosome"/>
    <property type="evidence" value="ECO:0007669"/>
    <property type="project" value="TreeGrafter"/>
</dbReference>
<feature type="binding site" evidence="6">
    <location>
        <position position="82"/>
    </location>
    <ligand>
        <name>ATP</name>
        <dbReference type="ChEBI" id="CHEBI:30616"/>
    </ligand>
</feature>
<dbReference type="PROSITE" id="PS00107">
    <property type="entry name" value="PROTEIN_KINASE_ATP"/>
    <property type="match status" value="1"/>
</dbReference>
<accession>A0A1X0QWM2</accession>
<dbReference type="SUPFAM" id="SSF56112">
    <property type="entry name" value="Protein kinase-like (PK-like)"/>
    <property type="match status" value="1"/>
</dbReference>
<proteinExistence type="inferred from homology"/>
<evidence type="ECO:0000256" key="1">
    <source>
        <dbReference type="ARBA" id="ARBA00012513"/>
    </source>
</evidence>
<sequence length="311" mass="36301">MDQDTLSSLTTQHFYYYHNYSTRKYNKFRFYFIQWLYKLKRDTKNCPRLLDQYGTLQKKVVGTGASATIKVIKDKKSVFAVKVFQKGQKQKKWMSEYCISSVLSHPNIIKTMDLVLDQHHRHCIIMEYCSEGDLYSFIKDGRLVELREINYYFKQLLDGLSYLHSIGVAHRDIKPENLLIQDGVLKITDFGEATVFKQVSNLIASDGLCGSIPYMAPEVFHQQYDPSQADVWSAAIVYFCMRLKGVPFFSATMSDPNYRLYQRDYAKKQYPAFDILDNQTQDLLYSMLNPNPKNRFTIQNVLGLPWIADVQ</sequence>
<evidence type="ECO:0000256" key="5">
    <source>
        <dbReference type="ARBA" id="ARBA00022840"/>
    </source>
</evidence>
<dbReference type="InterPro" id="IPR000719">
    <property type="entry name" value="Prot_kinase_dom"/>
</dbReference>
<keyword evidence="7" id="KW-0723">Serine/threonine-protein kinase</keyword>
<dbReference type="GO" id="GO:0034045">
    <property type="term" value="C:phagophore assembly site membrane"/>
    <property type="evidence" value="ECO:0007669"/>
    <property type="project" value="TreeGrafter"/>
</dbReference>
<dbReference type="GO" id="GO:0004674">
    <property type="term" value="F:protein serine/threonine kinase activity"/>
    <property type="evidence" value="ECO:0007669"/>
    <property type="project" value="UniProtKB-KW"/>
</dbReference>
<dbReference type="GO" id="GO:0005524">
    <property type="term" value="F:ATP binding"/>
    <property type="evidence" value="ECO:0007669"/>
    <property type="project" value="UniProtKB-UniRule"/>
</dbReference>
<dbReference type="SMART" id="SM00220">
    <property type="entry name" value="S_TKc"/>
    <property type="match status" value="1"/>
</dbReference>
<dbReference type="GO" id="GO:0061709">
    <property type="term" value="P:reticulophagy"/>
    <property type="evidence" value="ECO:0007669"/>
    <property type="project" value="TreeGrafter"/>
</dbReference>
<dbReference type="GO" id="GO:0042594">
    <property type="term" value="P:response to starvation"/>
    <property type="evidence" value="ECO:0007669"/>
    <property type="project" value="TreeGrafter"/>
</dbReference>
<keyword evidence="2" id="KW-0808">Transferase</keyword>
<feature type="domain" description="Protein kinase" evidence="8">
    <location>
        <begin position="55"/>
        <end position="307"/>
    </location>
</feature>
<keyword evidence="5 6" id="KW-0067">ATP-binding</keyword>
<dbReference type="InterPro" id="IPR008271">
    <property type="entry name" value="Ser/Thr_kinase_AS"/>
</dbReference>
<dbReference type="GO" id="GO:0010506">
    <property type="term" value="P:regulation of autophagy"/>
    <property type="evidence" value="ECO:0007669"/>
    <property type="project" value="InterPro"/>
</dbReference>
<dbReference type="GO" id="GO:0000422">
    <property type="term" value="P:autophagy of mitochondrion"/>
    <property type="evidence" value="ECO:0007669"/>
    <property type="project" value="TreeGrafter"/>
</dbReference>
<evidence type="ECO:0000313" key="9">
    <source>
        <dbReference type="EMBL" id="ORE04146.1"/>
    </source>
</evidence>
<dbReference type="Pfam" id="PF00069">
    <property type="entry name" value="Pkinase"/>
    <property type="match status" value="1"/>
</dbReference>
<organism evidence="9">
    <name type="scientific">Rhizopus microsporus var. microsporus</name>
    <dbReference type="NCBI Taxonomy" id="86635"/>
    <lineage>
        <taxon>Eukaryota</taxon>
        <taxon>Fungi</taxon>
        <taxon>Fungi incertae sedis</taxon>
        <taxon>Mucoromycota</taxon>
        <taxon>Mucoromycotina</taxon>
        <taxon>Mucoromycetes</taxon>
        <taxon>Mucorales</taxon>
        <taxon>Mucorineae</taxon>
        <taxon>Rhizopodaceae</taxon>
        <taxon>Rhizopus</taxon>
    </lineage>
</organism>
<dbReference type="PANTHER" id="PTHR24348:SF22">
    <property type="entry name" value="NON-SPECIFIC SERINE_THREONINE PROTEIN KINASE"/>
    <property type="match status" value="1"/>
</dbReference>
<dbReference type="EC" id="2.7.11.1" evidence="1"/>
<name>A0A1X0QWM2_RHIZD</name>
<protein>
    <recommendedName>
        <fullName evidence="1">non-specific serine/threonine protein kinase</fullName>
        <ecNumber evidence="1">2.7.11.1</ecNumber>
    </recommendedName>
</protein>
<reference evidence="9" key="1">
    <citation type="journal article" date="2016" name="Proc. Natl. Acad. Sci. U.S.A.">
        <title>Lipid metabolic changes in an early divergent fungus govern the establishment of a mutualistic symbiosis with endobacteria.</title>
        <authorList>
            <person name="Lastovetsky O.A."/>
            <person name="Gaspar M.L."/>
            <person name="Mondo S.J."/>
            <person name="LaButti K.M."/>
            <person name="Sandor L."/>
            <person name="Grigoriev I.V."/>
            <person name="Henry S.A."/>
            <person name="Pawlowska T.E."/>
        </authorList>
    </citation>
    <scope>NUCLEOTIDE SEQUENCE [LARGE SCALE GENOMIC DNA]</scope>
    <source>
        <strain evidence="9">ATCC 52814</strain>
    </source>
</reference>
<dbReference type="GO" id="GO:0000045">
    <property type="term" value="P:autophagosome assembly"/>
    <property type="evidence" value="ECO:0007669"/>
    <property type="project" value="TreeGrafter"/>
</dbReference>